<keyword evidence="5 9" id="KW-0342">GTP-binding</keyword>
<evidence type="ECO:0000259" key="13">
    <source>
        <dbReference type="SMART" id="SM00963"/>
    </source>
</evidence>
<evidence type="ECO:0000256" key="2">
    <source>
        <dbReference type="ARBA" id="ARBA00022490"/>
    </source>
</evidence>
<keyword evidence="2 9" id="KW-0963">Cytoplasm</keyword>
<dbReference type="PANTHER" id="PTHR43134">
    <property type="entry name" value="SIGNAL RECOGNITION PARTICLE RECEPTOR SUBUNIT ALPHA"/>
    <property type="match status" value="1"/>
</dbReference>
<dbReference type="InterPro" id="IPR036225">
    <property type="entry name" value="SRP/SRP_N"/>
</dbReference>
<sequence length="380" mass="42782">MGFFKKLKEKIFRIKTDDEKKLEKEDKLEEKKVKKLTEAETKEIKKLQEVEAKIEQTKLIEIEKATKVEKFVTGLAKSNSNFSKALLDLNASTIKIDEAYFESLEEILIMSDVSLKLTNVIIHEIKETIKRQGISDKNLISEIIVDKMFLLYANQDNLSTELNFQDGRLNVFMMVGVNGSGKTTSIAKIAAKFIKQNKKVLIAAADTFRAAAAEQLSIWAKRVGADIVTAKKENQDPASVVYETLEKAKKENYDLVIIDTAGRLQNKVNLMNELEKLNRIVEKFIEREIDEALLVLDATTGQNGISQAKAFKEVTKLSGIILTKMDGTSKGGIVLTIKDEFDIHVKFIGVGEKIDDLTEFDLDKFIYAMAKDVIETSDLT</sequence>
<keyword evidence="4 9" id="KW-0378">Hydrolase</keyword>
<feature type="domain" description="Signal recognition particle SRP54 helical bundle" evidence="13">
    <location>
        <begin position="71"/>
        <end position="152"/>
    </location>
</feature>
<name>A0ABX4H6I6_9BACT</name>
<comment type="catalytic activity">
    <reaction evidence="8 9">
        <text>GTP + H2O = GDP + phosphate + H(+)</text>
        <dbReference type="Rhea" id="RHEA:19669"/>
        <dbReference type="ChEBI" id="CHEBI:15377"/>
        <dbReference type="ChEBI" id="CHEBI:15378"/>
        <dbReference type="ChEBI" id="CHEBI:37565"/>
        <dbReference type="ChEBI" id="CHEBI:43474"/>
        <dbReference type="ChEBI" id="CHEBI:58189"/>
        <dbReference type="EC" id="3.6.5.4"/>
    </reaction>
</comment>
<evidence type="ECO:0000256" key="5">
    <source>
        <dbReference type="ARBA" id="ARBA00023134"/>
    </source>
</evidence>
<keyword evidence="1 9" id="KW-1003">Cell membrane</keyword>
<dbReference type="Pfam" id="PF00448">
    <property type="entry name" value="SRP54"/>
    <property type="match status" value="1"/>
</dbReference>
<dbReference type="RefSeq" id="WP_084232355.1">
    <property type="nucleotide sequence ID" value="NZ_FWXE01000006.1"/>
</dbReference>
<dbReference type="SMART" id="SM00382">
    <property type="entry name" value="AAA"/>
    <property type="match status" value="1"/>
</dbReference>
<dbReference type="EC" id="3.6.5.4" evidence="9"/>
<dbReference type="InterPro" id="IPR042101">
    <property type="entry name" value="SRP54_N_sf"/>
</dbReference>
<evidence type="ECO:0000256" key="4">
    <source>
        <dbReference type="ARBA" id="ARBA00022801"/>
    </source>
</evidence>
<keyword evidence="10" id="KW-0175">Coiled coil</keyword>
<evidence type="ECO:0000259" key="12">
    <source>
        <dbReference type="SMART" id="SM00962"/>
    </source>
</evidence>
<feature type="binding site" evidence="9">
    <location>
        <begin position="323"/>
        <end position="326"/>
    </location>
    <ligand>
        <name>GTP</name>
        <dbReference type="ChEBI" id="CHEBI:37565"/>
    </ligand>
</feature>
<dbReference type="SUPFAM" id="SSF52540">
    <property type="entry name" value="P-loop containing nucleoside triphosphate hydrolases"/>
    <property type="match status" value="1"/>
</dbReference>
<evidence type="ECO:0000313" key="14">
    <source>
        <dbReference type="EMBL" id="PAF55504.1"/>
    </source>
</evidence>
<dbReference type="SMART" id="SM00962">
    <property type="entry name" value="SRP54"/>
    <property type="match status" value="1"/>
</dbReference>
<reference evidence="14" key="1">
    <citation type="submission" date="2017-08" db="EMBL/GenBank/DDBJ databases">
        <authorList>
            <person name="Alvarez-Ponce D."/>
            <person name="Weitzman C.L."/>
            <person name="Tillett R.L."/>
            <person name="Sandmeier F.C."/>
            <person name="Tracy C.R."/>
        </authorList>
    </citation>
    <scope>NUCLEOTIDE SEQUENCE [LARGE SCALE GENOMIC DNA]</scope>
    <source>
        <strain evidence="14">PS6</strain>
    </source>
</reference>
<dbReference type="SMART" id="SM00963">
    <property type="entry name" value="SRP54_N"/>
    <property type="match status" value="1"/>
</dbReference>
<proteinExistence type="inferred from homology"/>
<comment type="similarity">
    <text evidence="9">Belongs to the GTP-binding SRP family. FtsY subfamily.</text>
</comment>
<evidence type="ECO:0000259" key="11">
    <source>
        <dbReference type="SMART" id="SM00382"/>
    </source>
</evidence>
<evidence type="ECO:0000313" key="15">
    <source>
        <dbReference type="Proteomes" id="UP000217033"/>
    </source>
</evidence>
<comment type="subcellular location">
    <subcellularLocation>
        <location evidence="9">Cell membrane</location>
        <topology evidence="9">Peripheral membrane protein</topology>
        <orientation evidence="9">Cytoplasmic side</orientation>
    </subcellularLocation>
    <subcellularLocation>
        <location evidence="9">Cytoplasm</location>
    </subcellularLocation>
</comment>
<dbReference type="InterPro" id="IPR013822">
    <property type="entry name" value="Signal_recog_particl_SRP54_hlx"/>
</dbReference>
<evidence type="ECO:0000256" key="7">
    <source>
        <dbReference type="ARBA" id="ARBA00023170"/>
    </source>
</evidence>
<dbReference type="Gene3D" id="3.40.50.300">
    <property type="entry name" value="P-loop containing nucleotide triphosphate hydrolases"/>
    <property type="match status" value="1"/>
</dbReference>
<dbReference type="HAMAP" id="MF_00920">
    <property type="entry name" value="FtsY"/>
    <property type="match status" value="1"/>
</dbReference>
<dbReference type="InterPro" id="IPR004390">
    <property type="entry name" value="SR_rcpt_FtsY"/>
</dbReference>
<protein>
    <recommendedName>
        <fullName evidence="9">Signal recognition particle receptor FtsY</fullName>
        <shortName evidence="9">SRP receptor</shortName>
        <ecNumber evidence="9">3.6.5.4</ecNumber>
    </recommendedName>
</protein>
<dbReference type="InterPro" id="IPR003593">
    <property type="entry name" value="AAA+_ATPase"/>
</dbReference>
<dbReference type="PANTHER" id="PTHR43134:SF1">
    <property type="entry name" value="SIGNAL RECOGNITION PARTICLE RECEPTOR SUBUNIT ALPHA"/>
    <property type="match status" value="1"/>
</dbReference>
<dbReference type="InterPro" id="IPR027417">
    <property type="entry name" value="P-loop_NTPase"/>
</dbReference>
<evidence type="ECO:0000256" key="8">
    <source>
        <dbReference type="ARBA" id="ARBA00048027"/>
    </source>
</evidence>
<feature type="domain" description="SRP54-type proteins GTP-binding" evidence="12">
    <location>
        <begin position="169"/>
        <end position="371"/>
    </location>
</feature>
<evidence type="ECO:0000256" key="6">
    <source>
        <dbReference type="ARBA" id="ARBA00023136"/>
    </source>
</evidence>
<keyword evidence="6 9" id="KW-0472">Membrane</keyword>
<evidence type="ECO:0000256" key="3">
    <source>
        <dbReference type="ARBA" id="ARBA00022741"/>
    </source>
</evidence>
<dbReference type="Pfam" id="PF02881">
    <property type="entry name" value="SRP54_N"/>
    <property type="match status" value="1"/>
</dbReference>
<accession>A0ABX4H6I6</accession>
<feature type="binding site" evidence="9">
    <location>
        <begin position="259"/>
        <end position="263"/>
    </location>
    <ligand>
        <name>GTP</name>
        <dbReference type="ChEBI" id="CHEBI:37565"/>
    </ligand>
</feature>
<feature type="binding site" evidence="9">
    <location>
        <begin position="176"/>
        <end position="183"/>
    </location>
    <ligand>
        <name>GTP</name>
        <dbReference type="ChEBI" id="CHEBI:37565"/>
    </ligand>
</feature>
<dbReference type="Gene3D" id="1.20.120.140">
    <property type="entry name" value="Signal recognition particle SRP54, nucleotide-binding domain"/>
    <property type="match status" value="1"/>
</dbReference>
<feature type="domain" description="AAA+ ATPase" evidence="11">
    <location>
        <begin position="168"/>
        <end position="349"/>
    </location>
</feature>
<organism evidence="14 15">
    <name type="scientific">Mycoplasmopsis agassizii</name>
    <dbReference type="NCBI Taxonomy" id="33922"/>
    <lineage>
        <taxon>Bacteria</taxon>
        <taxon>Bacillati</taxon>
        <taxon>Mycoplasmatota</taxon>
        <taxon>Mycoplasmoidales</taxon>
        <taxon>Metamycoplasmataceae</taxon>
        <taxon>Mycoplasmopsis</taxon>
    </lineage>
</organism>
<evidence type="ECO:0000256" key="10">
    <source>
        <dbReference type="SAM" id="Coils"/>
    </source>
</evidence>
<dbReference type="Proteomes" id="UP000217033">
    <property type="component" value="Unassembled WGS sequence"/>
</dbReference>
<dbReference type="EMBL" id="NQMN01000001">
    <property type="protein sequence ID" value="PAF55504.1"/>
    <property type="molecule type" value="Genomic_DNA"/>
</dbReference>
<comment type="caution">
    <text evidence="14">The sequence shown here is derived from an EMBL/GenBank/DDBJ whole genome shotgun (WGS) entry which is preliminary data.</text>
</comment>
<dbReference type="InterPro" id="IPR000897">
    <property type="entry name" value="SRP54_GTPase_dom"/>
</dbReference>
<comment type="subunit">
    <text evidence="9">Part of the signal recognition particle protein translocation system, which is composed of SRP and FtsY.</text>
</comment>
<evidence type="ECO:0000256" key="9">
    <source>
        <dbReference type="HAMAP-Rule" id="MF_00920"/>
    </source>
</evidence>
<keyword evidence="7 9" id="KW-0675">Receptor</keyword>
<keyword evidence="15" id="KW-1185">Reference proteome</keyword>
<comment type="function">
    <text evidence="9">Involved in targeting and insertion of nascent membrane proteins into the cytoplasmic membrane. Acts as a receptor for the complex formed by the signal recognition particle (SRP) and the ribosome-nascent chain (RNC).</text>
</comment>
<dbReference type="NCBIfam" id="TIGR00064">
    <property type="entry name" value="ftsY"/>
    <property type="match status" value="1"/>
</dbReference>
<dbReference type="SUPFAM" id="SSF47364">
    <property type="entry name" value="Domain of the SRP/SRP receptor G-proteins"/>
    <property type="match status" value="1"/>
</dbReference>
<gene>
    <name evidence="9" type="primary">ftsY</name>
    <name evidence="14" type="ORF">CJF60_02380</name>
</gene>
<feature type="coiled-coil region" evidence="10">
    <location>
        <begin position="19"/>
        <end position="53"/>
    </location>
</feature>
<keyword evidence="3 9" id="KW-0547">Nucleotide-binding</keyword>
<evidence type="ECO:0000256" key="1">
    <source>
        <dbReference type="ARBA" id="ARBA00022475"/>
    </source>
</evidence>